<dbReference type="AlphaFoldDB" id="M7T7U7"/>
<dbReference type="OrthoDB" id="10021397at2759"/>
<dbReference type="InterPro" id="IPR011701">
    <property type="entry name" value="MFS"/>
</dbReference>
<accession>M7T7U7</accession>
<sequence>MTAFQPLYGQLANIFGRRSLTLLAVFFFAVGSSITGPSPNLGALIAGRAIKGIAGGGINILIEIIIADLVTLRQQRADPITSGVNILPYAAVSLPAAMLTGFGTSKYGRYRPWFFFGFATFAVSFGFFTRLDGDSLKVYWTGVQCIAAVGPGIMATTTLPCIQAPLAELGQAVATAAWGFVRSFGGIWDIAIPAAIFNSRINQLVTTRLTDEHLCAMLLNGGAYTLAAGGLVHTITEEDAALEGQVRGIYVDGLSLC</sequence>
<evidence type="ECO:0000256" key="5">
    <source>
        <dbReference type="ARBA" id="ARBA00023136"/>
    </source>
</evidence>
<evidence type="ECO:0000259" key="8">
    <source>
        <dbReference type="PROSITE" id="PS50850"/>
    </source>
</evidence>
<evidence type="ECO:0000256" key="7">
    <source>
        <dbReference type="SAM" id="Phobius"/>
    </source>
</evidence>
<name>M7T7U7_EUTLA</name>
<keyword evidence="3 7" id="KW-0812">Transmembrane</keyword>
<dbReference type="InterPro" id="IPR020846">
    <property type="entry name" value="MFS_dom"/>
</dbReference>
<dbReference type="SUPFAM" id="SSF103473">
    <property type="entry name" value="MFS general substrate transporter"/>
    <property type="match status" value="2"/>
</dbReference>
<comment type="subcellular location">
    <subcellularLocation>
        <location evidence="1">Membrane</location>
        <topology evidence="1">Multi-pass membrane protein</topology>
    </subcellularLocation>
</comment>
<dbReference type="eggNOG" id="KOG0254">
    <property type="taxonomic scope" value="Eukaryota"/>
</dbReference>
<keyword evidence="2" id="KW-0813">Transport</keyword>
<dbReference type="Pfam" id="PF07690">
    <property type="entry name" value="MFS_1"/>
    <property type="match status" value="1"/>
</dbReference>
<dbReference type="Proteomes" id="UP000012174">
    <property type="component" value="Unassembled WGS sequence"/>
</dbReference>
<evidence type="ECO:0000313" key="9">
    <source>
        <dbReference type="EMBL" id="EMR65891.1"/>
    </source>
</evidence>
<feature type="transmembrane region" description="Helical" evidence="7">
    <location>
        <begin position="49"/>
        <end position="72"/>
    </location>
</feature>
<dbReference type="GO" id="GO:0022857">
    <property type="term" value="F:transmembrane transporter activity"/>
    <property type="evidence" value="ECO:0007669"/>
    <property type="project" value="InterPro"/>
</dbReference>
<dbReference type="Gene3D" id="1.20.1250.20">
    <property type="entry name" value="MFS general substrate transporter like domains"/>
    <property type="match status" value="1"/>
</dbReference>
<feature type="transmembrane region" description="Helical" evidence="7">
    <location>
        <begin position="110"/>
        <end position="128"/>
    </location>
</feature>
<proteinExistence type="predicted"/>
<keyword evidence="4 7" id="KW-1133">Transmembrane helix</keyword>
<dbReference type="PANTHER" id="PTHR23501:SF187">
    <property type="entry name" value="MAJOR FACILITATOR SUPERFAMILY (MFS) PROFILE DOMAIN-CONTAINING PROTEIN"/>
    <property type="match status" value="1"/>
</dbReference>
<feature type="domain" description="Major facilitator superfamily (MFS) profile" evidence="8">
    <location>
        <begin position="1"/>
        <end position="257"/>
    </location>
</feature>
<dbReference type="EMBL" id="KB706768">
    <property type="protein sequence ID" value="EMR65891.1"/>
    <property type="molecule type" value="Genomic_DNA"/>
</dbReference>
<evidence type="ECO:0000313" key="10">
    <source>
        <dbReference type="Proteomes" id="UP000012174"/>
    </source>
</evidence>
<keyword evidence="10" id="KW-1185">Reference proteome</keyword>
<gene>
    <name evidence="9" type="ORF">UCREL1_7137</name>
</gene>
<dbReference type="PANTHER" id="PTHR23501">
    <property type="entry name" value="MAJOR FACILITATOR SUPERFAMILY"/>
    <property type="match status" value="1"/>
</dbReference>
<organism evidence="9 10">
    <name type="scientific">Eutypa lata (strain UCR-EL1)</name>
    <name type="common">Grapevine dieback disease fungus</name>
    <name type="synonym">Eutypa armeniacae</name>
    <dbReference type="NCBI Taxonomy" id="1287681"/>
    <lineage>
        <taxon>Eukaryota</taxon>
        <taxon>Fungi</taxon>
        <taxon>Dikarya</taxon>
        <taxon>Ascomycota</taxon>
        <taxon>Pezizomycotina</taxon>
        <taxon>Sordariomycetes</taxon>
        <taxon>Xylariomycetidae</taxon>
        <taxon>Xylariales</taxon>
        <taxon>Diatrypaceae</taxon>
        <taxon>Eutypa</taxon>
    </lineage>
</organism>
<evidence type="ECO:0000256" key="3">
    <source>
        <dbReference type="ARBA" id="ARBA00022692"/>
    </source>
</evidence>
<keyword evidence="5 7" id="KW-0472">Membrane</keyword>
<protein>
    <submittedName>
        <fullName evidence="9">Putative multidrug resistance protein fnx1 protein</fullName>
    </submittedName>
</protein>
<dbReference type="GO" id="GO:0005886">
    <property type="term" value="C:plasma membrane"/>
    <property type="evidence" value="ECO:0007669"/>
    <property type="project" value="TreeGrafter"/>
</dbReference>
<feature type="transmembrane region" description="Helical" evidence="7">
    <location>
        <begin position="84"/>
        <end position="104"/>
    </location>
</feature>
<feature type="transmembrane region" description="Helical" evidence="7">
    <location>
        <begin position="20"/>
        <end position="37"/>
    </location>
</feature>
<dbReference type="PROSITE" id="PS50850">
    <property type="entry name" value="MFS"/>
    <property type="match status" value="1"/>
</dbReference>
<keyword evidence="6" id="KW-0325">Glycoprotein</keyword>
<evidence type="ECO:0000256" key="6">
    <source>
        <dbReference type="ARBA" id="ARBA00023180"/>
    </source>
</evidence>
<dbReference type="InterPro" id="IPR036259">
    <property type="entry name" value="MFS_trans_sf"/>
</dbReference>
<evidence type="ECO:0000256" key="2">
    <source>
        <dbReference type="ARBA" id="ARBA00022448"/>
    </source>
</evidence>
<dbReference type="HOGENOM" id="CLU_000960_22_0_1"/>
<reference evidence="10" key="1">
    <citation type="journal article" date="2013" name="Genome Announc.">
        <title>Draft genome sequence of the grapevine dieback fungus Eutypa lata UCR-EL1.</title>
        <authorList>
            <person name="Blanco-Ulate B."/>
            <person name="Rolshausen P.E."/>
            <person name="Cantu D."/>
        </authorList>
    </citation>
    <scope>NUCLEOTIDE SEQUENCE [LARGE SCALE GENOMIC DNA]</scope>
    <source>
        <strain evidence="10">UCR-EL1</strain>
    </source>
</reference>
<evidence type="ECO:0000256" key="1">
    <source>
        <dbReference type="ARBA" id="ARBA00004141"/>
    </source>
</evidence>
<dbReference type="KEGG" id="ela:UCREL1_7137"/>
<evidence type="ECO:0000256" key="4">
    <source>
        <dbReference type="ARBA" id="ARBA00022989"/>
    </source>
</evidence>
<dbReference type="OMA" id="PCIQAPL"/>